<keyword evidence="5" id="KW-1185">Reference proteome</keyword>
<dbReference type="InterPro" id="IPR031350">
    <property type="entry name" value="Goodbye_dom"/>
</dbReference>
<dbReference type="Pfam" id="PF24883">
    <property type="entry name" value="NPHP3_N"/>
    <property type="match status" value="1"/>
</dbReference>
<proteinExistence type="predicted"/>
<feature type="domain" description="Nephrocystin 3-like N-terminal" evidence="3">
    <location>
        <begin position="403"/>
        <end position="571"/>
    </location>
</feature>
<organism evidence="4 5">
    <name type="scientific">Ampelomyces quisqualis</name>
    <name type="common">Powdery mildew agent</name>
    <dbReference type="NCBI Taxonomy" id="50730"/>
    <lineage>
        <taxon>Eukaryota</taxon>
        <taxon>Fungi</taxon>
        <taxon>Dikarya</taxon>
        <taxon>Ascomycota</taxon>
        <taxon>Pezizomycotina</taxon>
        <taxon>Dothideomycetes</taxon>
        <taxon>Pleosporomycetidae</taxon>
        <taxon>Pleosporales</taxon>
        <taxon>Pleosporineae</taxon>
        <taxon>Phaeosphaeriaceae</taxon>
        <taxon>Ampelomyces</taxon>
    </lineage>
</organism>
<evidence type="ECO:0000313" key="5">
    <source>
        <dbReference type="Proteomes" id="UP000800096"/>
    </source>
</evidence>
<dbReference type="OrthoDB" id="2913095at2759"/>
<dbReference type="PANTHER" id="PTHR10039:SF17">
    <property type="entry name" value="FUNGAL STAND N-TERMINAL GOODBYE DOMAIN-CONTAINING PROTEIN-RELATED"/>
    <property type="match status" value="1"/>
</dbReference>
<evidence type="ECO:0000256" key="1">
    <source>
        <dbReference type="ARBA" id="ARBA00022737"/>
    </source>
</evidence>
<gene>
    <name evidence="4" type="ORF">BDU57DRAFT_566922</name>
</gene>
<evidence type="ECO:0000313" key="4">
    <source>
        <dbReference type="EMBL" id="KAF1918595.1"/>
    </source>
</evidence>
<dbReference type="PANTHER" id="PTHR10039">
    <property type="entry name" value="AMELOGENIN"/>
    <property type="match status" value="1"/>
</dbReference>
<feature type="domain" description="Fungal STAND N-terminal Goodbye" evidence="2">
    <location>
        <begin position="96"/>
        <end position="229"/>
    </location>
</feature>
<sequence>MDVENFVGDEQMHKKSIAHAGSAKCLINQREGTDKCATSQALRAFERAGLGRGVRDRISSVIKMQQSVQKIELRREMIGSREKLEQSADINLDHLWRKAQDDFLKVTNRKLDGSNLGILVNDEVERLLSIDDPLDEFEPEERHGLFHPAYLKRGFAKAKNIFKTVFQVLWKFSGFLMPVAATIPIVGSGMSFLSQAIQILIDTTKSYRAIFAKAAELFEQVGFFSMRFEMLMEAENEGAKVHPKFVQFLNVILAHTVDCVALYIKLTQDAEIKCGGKSKTENMKERMNYAGRVTKQFVNTMATGDDGTVEAHLSKLRSLVEEEHKLSSALVLSTVLKIHTNVIAVRGDVNVISGRLETMQSILGEYKNLLGPSKTDELRKLLAISGENWSSRFRTCAERRIPGTGRWLLEHKDFTAWLASSDGSSQLLAIEADSDYGKTYLATAVIVHIRQYAIENQRLDMVAFYLFDKSSKSLTFGDIVRTVIFQLCIQSSQFFAIADRLIQSHLGRTAQTSSAELWSKIVVHVASQITDTTCFVVLDGLEHLDQRVYQDLRKALGASTTAGPSLRILLTGNATSLRDVVRAVIPAGIITLDPQTYLNRGDLALVATNYLAECDFFQEQDSEEMEQYMIEVRDRLVQTVSGDYYILSSRVGDMRRILSRDEIEEVLGRVSGQRHNTVEANLFEVARRSSEKDLIQLKEVLYLLAILDRLDMPMPQLPIVQQYITRRGGSSNISRPAIITKYPSLLKIDDHDRIGLATSDIAAYLLGEFDDSDVTQALSPQRRDAQLKAIHQLLKETFVPSVLRVHGLDDRFFSAKLKQSDLGRFAVQRDAAMATLVTRLIDCLSAFSNQPEAHVHATTGILALMRAVVVKVLLRLNVASLGNDAATELGSGLARLFFEEDLLGLLWPVGLVEHTTTTWGSDDQLSKTVYHIVKNKNVLKNIEERVQSCTWLPKFKDLTGPGHLKIIISRMIATQWLQGRFFWTREDVQSIFKWFSSVPELGLVNMDVNENGYDKQRTRGLFTPPNWRKIEAWVKENIHIHDRRELDIQSAAVLCMLGDQSQTPSKILLRYTNADLDWRALLWMADATAWQETGRQYDYVNECLDTIFQQIPERSIVIKAMETLNEWMGHWSDDRREFQIRERIVVLGKRIPGVMTHRLLSVAVERAVRAQRAAGLDFFKTSYESNQEFTLETLVYEACNNFMHIALSQTLAEDTESHRISFLSEAYRRSLVLCGELPNLSDQARRVARMKLSFWLGRLYFVHPDTSKLKEAIEIWEKVAEGFVRTPTMGDVEIILPVTTFLCSAYIRDVLAEPVIL</sequence>
<accession>A0A6A5QSD1</accession>
<dbReference type="Pfam" id="PF17109">
    <property type="entry name" value="Goodbye"/>
    <property type="match status" value="1"/>
</dbReference>
<name>A0A6A5QSD1_AMPQU</name>
<keyword evidence="1" id="KW-0677">Repeat</keyword>
<evidence type="ECO:0000259" key="3">
    <source>
        <dbReference type="Pfam" id="PF24883"/>
    </source>
</evidence>
<reference evidence="4" key="1">
    <citation type="journal article" date="2020" name="Stud. Mycol.">
        <title>101 Dothideomycetes genomes: a test case for predicting lifestyles and emergence of pathogens.</title>
        <authorList>
            <person name="Haridas S."/>
            <person name="Albert R."/>
            <person name="Binder M."/>
            <person name="Bloem J."/>
            <person name="Labutti K."/>
            <person name="Salamov A."/>
            <person name="Andreopoulos B."/>
            <person name="Baker S."/>
            <person name="Barry K."/>
            <person name="Bills G."/>
            <person name="Bluhm B."/>
            <person name="Cannon C."/>
            <person name="Castanera R."/>
            <person name="Culley D."/>
            <person name="Daum C."/>
            <person name="Ezra D."/>
            <person name="Gonzalez J."/>
            <person name="Henrissat B."/>
            <person name="Kuo A."/>
            <person name="Liang C."/>
            <person name="Lipzen A."/>
            <person name="Lutzoni F."/>
            <person name="Magnuson J."/>
            <person name="Mondo S."/>
            <person name="Nolan M."/>
            <person name="Ohm R."/>
            <person name="Pangilinan J."/>
            <person name="Park H.-J."/>
            <person name="Ramirez L."/>
            <person name="Alfaro M."/>
            <person name="Sun H."/>
            <person name="Tritt A."/>
            <person name="Yoshinaga Y."/>
            <person name="Zwiers L.-H."/>
            <person name="Turgeon B."/>
            <person name="Goodwin S."/>
            <person name="Spatafora J."/>
            <person name="Crous P."/>
            <person name="Grigoriev I."/>
        </authorList>
    </citation>
    <scope>NUCLEOTIDE SEQUENCE</scope>
    <source>
        <strain evidence="4">HMLAC05119</strain>
    </source>
</reference>
<dbReference type="EMBL" id="ML979133">
    <property type="protein sequence ID" value="KAF1918595.1"/>
    <property type="molecule type" value="Genomic_DNA"/>
</dbReference>
<evidence type="ECO:0000259" key="2">
    <source>
        <dbReference type="Pfam" id="PF17109"/>
    </source>
</evidence>
<protein>
    <submittedName>
        <fullName evidence="4">Uncharacterized protein</fullName>
    </submittedName>
</protein>
<dbReference type="Proteomes" id="UP000800096">
    <property type="component" value="Unassembled WGS sequence"/>
</dbReference>
<dbReference type="InterPro" id="IPR056884">
    <property type="entry name" value="NPHP3-like_N"/>
</dbReference>